<evidence type="ECO:0000313" key="1">
    <source>
        <dbReference type="EMBL" id="KAJ3526725.1"/>
    </source>
</evidence>
<accession>A0ACC1RVP5</accession>
<name>A0ACC1RVP5_9HYPO</name>
<evidence type="ECO:0000313" key="2">
    <source>
        <dbReference type="Proteomes" id="UP001148629"/>
    </source>
</evidence>
<organism evidence="1 2">
    <name type="scientific">Fusarium decemcellulare</name>
    <dbReference type="NCBI Taxonomy" id="57161"/>
    <lineage>
        <taxon>Eukaryota</taxon>
        <taxon>Fungi</taxon>
        <taxon>Dikarya</taxon>
        <taxon>Ascomycota</taxon>
        <taxon>Pezizomycotina</taxon>
        <taxon>Sordariomycetes</taxon>
        <taxon>Hypocreomycetidae</taxon>
        <taxon>Hypocreales</taxon>
        <taxon>Nectriaceae</taxon>
        <taxon>Fusarium</taxon>
        <taxon>Fusarium decemcellulare species complex</taxon>
    </lineage>
</organism>
<gene>
    <name evidence="1" type="ORF">NM208_g11045</name>
</gene>
<keyword evidence="2" id="KW-1185">Reference proteome</keyword>
<dbReference type="EMBL" id="JANRMS010001680">
    <property type="protein sequence ID" value="KAJ3526725.1"/>
    <property type="molecule type" value="Genomic_DNA"/>
</dbReference>
<comment type="caution">
    <text evidence="1">The sequence shown here is derived from an EMBL/GenBank/DDBJ whole genome shotgun (WGS) entry which is preliminary data.</text>
</comment>
<dbReference type="Proteomes" id="UP001148629">
    <property type="component" value="Unassembled WGS sequence"/>
</dbReference>
<protein>
    <submittedName>
        <fullName evidence="1">Uncharacterized protein</fullName>
    </submittedName>
</protein>
<reference evidence="1" key="1">
    <citation type="submission" date="2022-08" db="EMBL/GenBank/DDBJ databases">
        <title>Genome Sequence of Fusarium decemcellulare.</title>
        <authorList>
            <person name="Buettner E."/>
        </authorList>
    </citation>
    <scope>NUCLEOTIDE SEQUENCE</scope>
    <source>
        <strain evidence="1">Babe19</strain>
    </source>
</reference>
<proteinExistence type="predicted"/>
<sequence>MLVLHVPVDHVSCDMSCTPLHPQGSTSSTLFTSFTHQQALNPTKPQSQPQEALGVPERLYGATTHSFLSSADSQRPPIALQPLPMTSLRSQQGALLPFAPERLIRLPTVVMPSTQNPSSGFDLESMIVDEIDAANRNSDSSFFLESKPVAEIEGEDNISEPANLESVDTLVEDGDAAKLSLSDFNFQGADGYMKKEAKKLITSFNEIKPYMAPILTFHLTRVIVNLWNKCNAEGIQEVLDDICVRLEGASTGNQELFYPYWFFIATHYDSAVVVSEDVRQNMAHLWGQESPCCDIIYPKGIPIHYQIPMYFGISPDADDPETTAKLVQHLNTLIETSPVTLLADMIASQLPASNNRDQDIEEVRNMAQEAMDSLRSTQAQGRNNREQLQETRKELKKSREEHKQTREELERTQQALKQTRIELDALTRAHAETKGKAERALRVSAMLLGSHLTPNSNKPQDSLEHTELHSSYPSPTSHSLAFQAILCLAGVAVMSDMNNTKNDDSESHWWSSKADPPEPPPVGGGDAVELCLSDFDCESADGDLEDLAVRLIAHFDRVKPYMAPILAHNLAGSLLKN</sequence>